<dbReference type="Proteomes" id="UP000055316">
    <property type="component" value="Chromosome"/>
</dbReference>
<evidence type="ECO:0000313" key="3">
    <source>
        <dbReference type="Proteomes" id="UP000055316"/>
    </source>
</evidence>
<dbReference type="EMBL" id="AP014864">
    <property type="protein sequence ID" value="BAR85056.1"/>
    <property type="molecule type" value="Genomic_DNA"/>
</dbReference>
<dbReference type="AlphaFoldDB" id="A0A9W3ZX62"/>
<evidence type="ECO:0000313" key="2">
    <source>
        <dbReference type="EMBL" id="BAR85056.1"/>
    </source>
</evidence>
<reference evidence="2 3" key="1">
    <citation type="submission" date="2015-05" db="EMBL/GenBank/DDBJ databases">
        <title>Whole genome sequence of Bacillus thuringiensis serovar tolworthi Pasteur Institute Standard strain.</title>
        <authorList>
            <person name="Kanda K."/>
            <person name="Nakashima K."/>
            <person name="Nagano Y."/>
        </authorList>
    </citation>
    <scope>NUCLEOTIDE SEQUENCE [LARGE SCALE GENOMIC DNA]</scope>
    <source>
        <strain evidence="2 3">Pasteur Institute Standard strain</strain>
    </source>
</reference>
<evidence type="ECO:0000259" key="1">
    <source>
        <dbReference type="Pfam" id="PF13761"/>
    </source>
</evidence>
<accession>A0A9W3ZX62</accession>
<proteinExistence type="predicted"/>
<name>A0A9W3ZX62_BACTO</name>
<feature type="domain" description="DUF4166" evidence="1">
    <location>
        <begin position="1"/>
        <end position="94"/>
    </location>
</feature>
<protein>
    <submittedName>
        <fullName evidence="2">Uncharacterized protein YndH</fullName>
    </submittedName>
</protein>
<dbReference type="Pfam" id="PF13761">
    <property type="entry name" value="DUF4166"/>
    <property type="match status" value="1"/>
</dbReference>
<gene>
    <name evidence="2" type="ORF">KNN_04212</name>
</gene>
<organism evidence="2 3">
    <name type="scientific">Bacillus thuringiensis subsp. tolworthi</name>
    <dbReference type="NCBI Taxonomy" id="1442"/>
    <lineage>
        <taxon>Bacteria</taxon>
        <taxon>Bacillati</taxon>
        <taxon>Bacillota</taxon>
        <taxon>Bacilli</taxon>
        <taxon>Bacillales</taxon>
        <taxon>Bacillaceae</taxon>
        <taxon>Bacillus</taxon>
        <taxon>Bacillus cereus group</taxon>
    </lineage>
</organism>
<dbReference type="InterPro" id="IPR025311">
    <property type="entry name" value="DUF4166"/>
</dbReference>
<sequence>MQLDGNENEIVDYFGEPHLLVSTLHFHIDELGAMHISSKKQWFYMFGRKMPLPKFLYGEAKIVESYDATLQCFRIHVQVRNPLIGSLFSYKGTFVERK</sequence>